<dbReference type="GO" id="GO:0006779">
    <property type="term" value="P:porphyrin-containing compound biosynthetic process"/>
    <property type="evidence" value="ECO:0007669"/>
    <property type="project" value="InterPro"/>
</dbReference>
<reference evidence="12 13" key="1">
    <citation type="submission" date="2020-07" db="EMBL/GenBank/DDBJ databases">
        <authorList>
            <person name="Feng X."/>
        </authorList>
    </citation>
    <scope>NUCLEOTIDE SEQUENCE [LARGE SCALE GENOMIC DNA]</scope>
    <source>
        <strain evidence="12 13">JCM31066</strain>
    </source>
</reference>
<dbReference type="InterPro" id="IPR004559">
    <property type="entry name" value="HemW-like"/>
</dbReference>
<dbReference type="InterPro" id="IPR010723">
    <property type="entry name" value="HemN_C"/>
</dbReference>
<keyword evidence="5 10" id="KW-0949">S-adenosyl-L-methionine</keyword>
<proteinExistence type="inferred from homology"/>
<dbReference type="SFLD" id="SFLDS00029">
    <property type="entry name" value="Radical_SAM"/>
    <property type="match status" value="1"/>
</dbReference>
<dbReference type="RefSeq" id="WP_185676976.1">
    <property type="nucleotide sequence ID" value="NZ_JACHVB010000060.1"/>
</dbReference>
<protein>
    <recommendedName>
        <fullName evidence="3 10">Heme chaperone HemW</fullName>
    </recommendedName>
</protein>
<keyword evidence="9 10" id="KW-0143">Chaperone</keyword>
<evidence type="ECO:0000256" key="9">
    <source>
        <dbReference type="ARBA" id="ARBA00023186"/>
    </source>
</evidence>
<keyword evidence="4 10" id="KW-0349">Heme</keyword>
<dbReference type="PANTHER" id="PTHR13932">
    <property type="entry name" value="COPROPORPHYRINIGEN III OXIDASE"/>
    <property type="match status" value="1"/>
</dbReference>
<evidence type="ECO:0000259" key="11">
    <source>
        <dbReference type="PROSITE" id="PS51918"/>
    </source>
</evidence>
<keyword evidence="6 10" id="KW-0479">Metal-binding</keyword>
<dbReference type="InterPro" id="IPR058240">
    <property type="entry name" value="rSAM_sf"/>
</dbReference>
<evidence type="ECO:0000256" key="1">
    <source>
        <dbReference type="ARBA" id="ARBA00001966"/>
    </source>
</evidence>
<dbReference type="SFLD" id="SFLDG01065">
    <property type="entry name" value="anaerobic_coproporphyrinogen-I"/>
    <property type="match status" value="1"/>
</dbReference>
<keyword evidence="10" id="KW-0963">Cytoplasm</keyword>
<dbReference type="PROSITE" id="PS51918">
    <property type="entry name" value="RADICAL_SAM"/>
    <property type="match status" value="1"/>
</dbReference>
<dbReference type="SUPFAM" id="SSF102114">
    <property type="entry name" value="Radical SAM enzymes"/>
    <property type="match status" value="1"/>
</dbReference>
<dbReference type="CDD" id="cd01335">
    <property type="entry name" value="Radical_SAM"/>
    <property type="match status" value="1"/>
</dbReference>
<comment type="caution">
    <text evidence="12">The sequence shown here is derived from an EMBL/GenBank/DDBJ whole genome shotgun (WGS) entry which is preliminary data.</text>
</comment>
<gene>
    <name evidence="12" type="primary">hemW</name>
    <name evidence="12" type="ORF">H5P28_17470</name>
</gene>
<dbReference type="InterPro" id="IPR007197">
    <property type="entry name" value="rSAM"/>
</dbReference>
<evidence type="ECO:0000256" key="2">
    <source>
        <dbReference type="ARBA" id="ARBA00006100"/>
    </source>
</evidence>
<evidence type="ECO:0000256" key="6">
    <source>
        <dbReference type="ARBA" id="ARBA00022723"/>
    </source>
</evidence>
<dbReference type="InterPro" id="IPR034505">
    <property type="entry name" value="Coproporphyrinogen-III_oxidase"/>
</dbReference>
<dbReference type="PANTHER" id="PTHR13932:SF5">
    <property type="entry name" value="RADICAL S-ADENOSYL METHIONINE DOMAIN-CONTAINING PROTEIN 1, MITOCHONDRIAL"/>
    <property type="match status" value="1"/>
</dbReference>
<sequence length="386" mass="42755">MSLQAKPSERRPLGLYVHVPFCARACDFCAFYQEAPRRGDIDRYLAGIDREAASALTGQPVETIFWGGGTPGLLPARDLRRLGETLLKHLPEPPREWSVELAPSAVKPDKAAALRELGVNRVSMGVQSFDDELLDKLGRQHHANQIYQAWETLRAAGFDNINLDLMFALPGQSREQWLAALREAIRLGPEHISTYCLTFEEDTALWVKLSQGKIRRDIPQEADFYTLSWETLAEAGYAQYEVSNFARPGHECIHNINTWRMTEWLGLGPSAASQYGGCRYANVADLDKWLAGVDAGQPARVDEVDLTPAILATDTLIFGLRMNAGVDLARLERDWPGLDLSPVRPWARELADEGLALLEGDTLLLTPAGRLLADRVGASALELLEG</sequence>
<dbReference type="SFLD" id="SFLDF00562">
    <property type="entry name" value="HemN-like__clustered_with_heat"/>
    <property type="match status" value="1"/>
</dbReference>
<dbReference type="InterPro" id="IPR006638">
    <property type="entry name" value="Elp3/MiaA/NifB-like_rSAM"/>
</dbReference>
<feature type="domain" description="Radical SAM core" evidence="11">
    <location>
        <begin position="7"/>
        <end position="238"/>
    </location>
</feature>
<comment type="function">
    <text evidence="10">Probably acts as a heme chaperone, transferring heme to an unknown acceptor. Binds one molecule of heme per monomer, possibly covalently. Binds 1 [4Fe-4S] cluster. The cluster is coordinated with 3 cysteines and an exchangeable S-adenosyl-L-methionine.</text>
</comment>
<dbReference type="EMBL" id="JACHVB010000060">
    <property type="protein sequence ID" value="MBC2596060.1"/>
    <property type="molecule type" value="Genomic_DNA"/>
</dbReference>
<dbReference type="AlphaFoldDB" id="A0A842HIT6"/>
<dbReference type="InterPro" id="IPR013785">
    <property type="entry name" value="Aldolase_TIM"/>
</dbReference>
<dbReference type="SMART" id="SM00729">
    <property type="entry name" value="Elp3"/>
    <property type="match status" value="1"/>
</dbReference>
<dbReference type="NCBIfam" id="TIGR00539">
    <property type="entry name" value="hemN_rel"/>
    <property type="match status" value="1"/>
</dbReference>
<comment type="similarity">
    <text evidence="2">Belongs to the anaerobic coproporphyrinogen-III oxidase family. HemW subfamily.</text>
</comment>
<dbReference type="Gene3D" id="3.20.20.70">
    <property type="entry name" value="Aldolase class I"/>
    <property type="match status" value="1"/>
</dbReference>
<dbReference type="GO" id="GO:0005737">
    <property type="term" value="C:cytoplasm"/>
    <property type="evidence" value="ECO:0007669"/>
    <property type="project" value="UniProtKB-SubCell"/>
</dbReference>
<accession>A0A842HIT6</accession>
<evidence type="ECO:0000256" key="7">
    <source>
        <dbReference type="ARBA" id="ARBA00023004"/>
    </source>
</evidence>
<keyword evidence="7 10" id="KW-0408">Iron</keyword>
<dbReference type="SFLD" id="SFLDG01082">
    <property type="entry name" value="B12-binding_domain_containing"/>
    <property type="match status" value="1"/>
</dbReference>
<evidence type="ECO:0000256" key="3">
    <source>
        <dbReference type="ARBA" id="ARBA00017228"/>
    </source>
</evidence>
<evidence type="ECO:0000313" key="13">
    <source>
        <dbReference type="Proteomes" id="UP000546464"/>
    </source>
</evidence>
<dbReference type="Pfam" id="PF06969">
    <property type="entry name" value="HemN_C"/>
    <property type="match status" value="1"/>
</dbReference>
<comment type="subcellular location">
    <subcellularLocation>
        <location evidence="10">Cytoplasm</location>
    </subcellularLocation>
</comment>
<comment type="cofactor">
    <cofactor evidence="1">
        <name>[4Fe-4S] cluster</name>
        <dbReference type="ChEBI" id="CHEBI:49883"/>
    </cofactor>
</comment>
<dbReference type="GO" id="GO:0004109">
    <property type="term" value="F:coproporphyrinogen oxidase activity"/>
    <property type="evidence" value="ECO:0007669"/>
    <property type="project" value="InterPro"/>
</dbReference>
<name>A0A842HIT6_9BACT</name>
<evidence type="ECO:0000256" key="4">
    <source>
        <dbReference type="ARBA" id="ARBA00022617"/>
    </source>
</evidence>
<evidence type="ECO:0000256" key="10">
    <source>
        <dbReference type="RuleBase" id="RU364116"/>
    </source>
</evidence>
<dbReference type="Pfam" id="PF04055">
    <property type="entry name" value="Radical_SAM"/>
    <property type="match status" value="1"/>
</dbReference>
<evidence type="ECO:0000256" key="8">
    <source>
        <dbReference type="ARBA" id="ARBA00023014"/>
    </source>
</evidence>
<evidence type="ECO:0000313" key="12">
    <source>
        <dbReference type="EMBL" id="MBC2596060.1"/>
    </source>
</evidence>
<dbReference type="GO" id="GO:0046872">
    <property type="term" value="F:metal ion binding"/>
    <property type="evidence" value="ECO:0007669"/>
    <property type="project" value="UniProtKB-UniRule"/>
</dbReference>
<dbReference type="GO" id="GO:0051539">
    <property type="term" value="F:4 iron, 4 sulfur cluster binding"/>
    <property type="evidence" value="ECO:0007669"/>
    <property type="project" value="UniProtKB-UniRule"/>
</dbReference>
<keyword evidence="13" id="KW-1185">Reference proteome</keyword>
<evidence type="ECO:0000256" key="5">
    <source>
        <dbReference type="ARBA" id="ARBA00022691"/>
    </source>
</evidence>
<keyword evidence="8 10" id="KW-0411">Iron-sulfur</keyword>
<organism evidence="12 13">
    <name type="scientific">Ruficoccus amylovorans</name>
    <dbReference type="NCBI Taxonomy" id="1804625"/>
    <lineage>
        <taxon>Bacteria</taxon>
        <taxon>Pseudomonadati</taxon>
        <taxon>Verrucomicrobiota</taxon>
        <taxon>Opitutia</taxon>
        <taxon>Puniceicoccales</taxon>
        <taxon>Cerasicoccaceae</taxon>
        <taxon>Ruficoccus</taxon>
    </lineage>
</organism>
<keyword evidence="10" id="KW-0004">4Fe-4S</keyword>
<dbReference type="Proteomes" id="UP000546464">
    <property type="component" value="Unassembled WGS sequence"/>
</dbReference>